<feature type="domain" description="Zinc finger DksA/TraR C4-type" evidence="5">
    <location>
        <begin position="67"/>
        <end position="99"/>
    </location>
</feature>
<dbReference type="SUPFAM" id="SSF57716">
    <property type="entry name" value="Glucocorticoid receptor-like (DNA-binding domain)"/>
    <property type="match status" value="1"/>
</dbReference>
<protein>
    <recommendedName>
        <fullName evidence="5">Zinc finger DksA/TraR C4-type domain-containing protein</fullName>
    </recommendedName>
</protein>
<keyword evidence="3" id="KW-0862">Zinc</keyword>
<dbReference type="Gene3D" id="1.20.120.910">
    <property type="entry name" value="DksA, coiled-coil domain"/>
    <property type="match status" value="1"/>
</dbReference>
<dbReference type="PROSITE" id="PS51128">
    <property type="entry name" value="ZF_DKSA_2"/>
    <property type="match status" value="1"/>
</dbReference>
<evidence type="ECO:0000256" key="1">
    <source>
        <dbReference type="ARBA" id="ARBA00022723"/>
    </source>
</evidence>
<evidence type="ECO:0000313" key="6">
    <source>
        <dbReference type="EMBL" id="GAA1535228.1"/>
    </source>
</evidence>
<accession>A0ABN2B6Z0</accession>
<dbReference type="PROSITE" id="PS01102">
    <property type="entry name" value="ZF_DKSA_1"/>
    <property type="match status" value="1"/>
</dbReference>
<reference evidence="6 7" key="1">
    <citation type="journal article" date="2019" name="Int. J. Syst. Evol. Microbiol.">
        <title>The Global Catalogue of Microorganisms (GCM) 10K type strain sequencing project: providing services to taxonomists for standard genome sequencing and annotation.</title>
        <authorList>
            <consortium name="The Broad Institute Genomics Platform"/>
            <consortium name="The Broad Institute Genome Sequencing Center for Infectious Disease"/>
            <person name="Wu L."/>
            <person name="Ma J."/>
        </authorList>
    </citation>
    <scope>NUCLEOTIDE SEQUENCE [LARGE SCALE GENOMIC DNA]</scope>
    <source>
        <strain evidence="6 7">JCM 15933</strain>
    </source>
</reference>
<dbReference type="PANTHER" id="PTHR33823">
    <property type="entry name" value="RNA POLYMERASE-BINDING TRANSCRIPTION FACTOR DKSA-RELATED"/>
    <property type="match status" value="1"/>
</dbReference>
<evidence type="ECO:0000256" key="4">
    <source>
        <dbReference type="PROSITE-ProRule" id="PRU00510"/>
    </source>
</evidence>
<gene>
    <name evidence="6" type="ORF">GCM10009827_061840</name>
</gene>
<dbReference type="InterPro" id="IPR000962">
    <property type="entry name" value="Znf_DskA_TraR"/>
</dbReference>
<keyword evidence="7" id="KW-1185">Reference proteome</keyword>
<dbReference type="InterPro" id="IPR020458">
    <property type="entry name" value="Znf_DskA_TraR_CS"/>
</dbReference>
<evidence type="ECO:0000259" key="5">
    <source>
        <dbReference type="Pfam" id="PF01258"/>
    </source>
</evidence>
<dbReference type="Pfam" id="PF01258">
    <property type="entry name" value="zf-dskA_traR"/>
    <property type="match status" value="1"/>
</dbReference>
<dbReference type="Proteomes" id="UP001501470">
    <property type="component" value="Unassembled WGS sequence"/>
</dbReference>
<keyword evidence="1" id="KW-0479">Metal-binding</keyword>
<dbReference type="EMBL" id="BAAAQD010000013">
    <property type="protein sequence ID" value="GAA1535228.1"/>
    <property type="molecule type" value="Genomic_DNA"/>
</dbReference>
<proteinExistence type="predicted"/>
<name>A0ABN2B6Z0_9ACTN</name>
<evidence type="ECO:0000256" key="2">
    <source>
        <dbReference type="ARBA" id="ARBA00022771"/>
    </source>
</evidence>
<comment type="caution">
    <text evidence="6">The sequence shown here is derived from an EMBL/GenBank/DDBJ whole genome shotgun (WGS) entry which is preliminary data.</text>
</comment>
<feature type="zinc finger region" description="dksA C4-type" evidence="4">
    <location>
        <begin position="72"/>
        <end position="96"/>
    </location>
</feature>
<keyword evidence="2" id="KW-0863">Zinc-finger</keyword>
<dbReference type="PANTHER" id="PTHR33823:SF4">
    <property type="entry name" value="GENERAL STRESS PROTEIN 16O"/>
    <property type="match status" value="1"/>
</dbReference>
<evidence type="ECO:0000256" key="3">
    <source>
        <dbReference type="ARBA" id="ARBA00022833"/>
    </source>
</evidence>
<organism evidence="6 7">
    <name type="scientific">Dactylosporangium maewongense</name>
    <dbReference type="NCBI Taxonomy" id="634393"/>
    <lineage>
        <taxon>Bacteria</taxon>
        <taxon>Bacillati</taxon>
        <taxon>Actinomycetota</taxon>
        <taxon>Actinomycetes</taxon>
        <taxon>Micromonosporales</taxon>
        <taxon>Micromonosporaceae</taxon>
        <taxon>Dactylosporangium</taxon>
    </lineage>
</organism>
<evidence type="ECO:0000313" key="7">
    <source>
        <dbReference type="Proteomes" id="UP001501470"/>
    </source>
</evidence>
<sequence>MSVDTSPLRHTLQTQLRQHTEELAVLAAAGTEPGSAGEDPDTIGARTAAARQAIEEISAALSRLTAGSYGRCERCAGPIPAARLEILPHARFCVPCQARGR</sequence>
<dbReference type="RefSeq" id="WP_344505839.1">
    <property type="nucleotide sequence ID" value="NZ_BAAAQD010000013.1"/>
</dbReference>